<protein>
    <recommendedName>
        <fullName evidence="4">Eukaryotic/viral aspartic protease</fullName>
    </recommendedName>
</protein>
<feature type="compositionally biased region" description="Polar residues" evidence="1">
    <location>
        <begin position="51"/>
        <end position="73"/>
    </location>
</feature>
<name>A0A225VR62_9STRA</name>
<feature type="compositionally biased region" description="Polar residues" evidence="1">
    <location>
        <begin position="428"/>
        <end position="437"/>
    </location>
</feature>
<dbReference type="OrthoDB" id="167584at2759"/>
<feature type="region of interest" description="Disordered" evidence="1">
    <location>
        <begin position="393"/>
        <end position="474"/>
    </location>
</feature>
<evidence type="ECO:0008006" key="4">
    <source>
        <dbReference type="Google" id="ProtNLM"/>
    </source>
</evidence>
<dbReference type="EMBL" id="NBNE01003712">
    <property type="protein sequence ID" value="OWZ07020.1"/>
    <property type="molecule type" value="Genomic_DNA"/>
</dbReference>
<evidence type="ECO:0000256" key="1">
    <source>
        <dbReference type="SAM" id="MobiDB-lite"/>
    </source>
</evidence>
<feature type="region of interest" description="Disordered" evidence="1">
    <location>
        <begin position="107"/>
        <end position="178"/>
    </location>
</feature>
<comment type="caution">
    <text evidence="2">The sequence shown here is derived from an EMBL/GenBank/DDBJ whole genome shotgun (WGS) entry which is preliminary data.</text>
</comment>
<gene>
    <name evidence="2" type="ORF">PHMEG_00020641</name>
</gene>
<dbReference type="Proteomes" id="UP000198211">
    <property type="component" value="Unassembled WGS sequence"/>
</dbReference>
<organism evidence="2 3">
    <name type="scientific">Phytophthora megakarya</name>
    <dbReference type="NCBI Taxonomy" id="4795"/>
    <lineage>
        <taxon>Eukaryota</taxon>
        <taxon>Sar</taxon>
        <taxon>Stramenopiles</taxon>
        <taxon>Oomycota</taxon>
        <taxon>Peronosporomycetes</taxon>
        <taxon>Peronosporales</taxon>
        <taxon>Peronosporaceae</taxon>
        <taxon>Phytophthora</taxon>
    </lineage>
</organism>
<feature type="region of interest" description="Disordered" evidence="1">
    <location>
        <begin position="49"/>
        <end position="78"/>
    </location>
</feature>
<accession>A0A225VR62</accession>
<proteinExistence type="predicted"/>
<sequence length="474" mass="53508">MGEVEQERVRWTVEATRTLGARQEASETQRLQLQFQDLRATVAALLHPDATTDSNSNAIGDPDSATQKSSVTSAIKGDARERPVYAPVKNLTEVALSQLRVTLPEVKDEPRVTSTKARRRASSAPKAPTVSDFGEASFRQLKSGDSGSTKSGSGKKGSTRPDLRSLRPARLEKARGHHPLTLETNQTQVVTMETTPKRFGGQPRHDDGSGTAAAKTTKDGTTVWKFRPYINYNVVEKFNDTAPKEDRVNGWERFADMAAQGSWPNKMKIRQFRSRMPAMIRHWYAQLPKSTCHNWKLLSTNFKKLYCRTTGSYAERYFTMKMRSSETALLNTAAVKAEIPFQTSSRRRELHLRRFVKKLKDVQLKTALEGHQVQSISEVERVLRRHEDVWREDGYETPPTRTRDARADNLPRGGLKPRRPGHAFLTQIIDSGTSQVEEQPRVADPETPEYGPDDYAPSMPEMTDESYEGYRVSE</sequence>
<evidence type="ECO:0000313" key="3">
    <source>
        <dbReference type="Proteomes" id="UP000198211"/>
    </source>
</evidence>
<evidence type="ECO:0000313" key="2">
    <source>
        <dbReference type="EMBL" id="OWZ07020.1"/>
    </source>
</evidence>
<feature type="region of interest" description="Disordered" evidence="1">
    <location>
        <begin position="196"/>
        <end position="215"/>
    </location>
</feature>
<keyword evidence="3" id="KW-1185">Reference proteome</keyword>
<dbReference type="AlphaFoldDB" id="A0A225VR62"/>
<feature type="compositionally biased region" description="Low complexity" evidence="1">
    <location>
        <begin position="143"/>
        <end position="152"/>
    </location>
</feature>
<feature type="compositionally biased region" description="Basic and acidic residues" evidence="1">
    <location>
        <begin position="159"/>
        <end position="174"/>
    </location>
</feature>
<reference evidence="3" key="1">
    <citation type="submission" date="2017-03" db="EMBL/GenBank/DDBJ databases">
        <title>Phytopthora megakarya and P. palmivora, two closely related causual agents of cacao black pod achieved similar genome size and gene model numbers by different mechanisms.</title>
        <authorList>
            <person name="Ali S."/>
            <person name="Shao J."/>
            <person name="Larry D.J."/>
            <person name="Kronmiller B."/>
            <person name="Shen D."/>
            <person name="Strem M.D."/>
            <person name="Melnick R.L."/>
            <person name="Guiltinan M.J."/>
            <person name="Tyler B.M."/>
            <person name="Meinhardt L.W."/>
            <person name="Bailey B.A."/>
        </authorList>
    </citation>
    <scope>NUCLEOTIDE SEQUENCE [LARGE SCALE GENOMIC DNA]</scope>
    <source>
        <strain evidence="3">zdho120</strain>
    </source>
</reference>